<dbReference type="Proteomes" id="UP000199225">
    <property type="component" value="Unassembled WGS sequence"/>
</dbReference>
<keyword evidence="1" id="KW-0812">Transmembrane</keyword>
<sequence length="238" mass="27811">MKKKLFQYLKTFVVTILVAFIATNQENYIYKILDIIGYESDLLKKTVLSAIIALFIGLLSLCITYLWSKIKLIFQKLDVSFNTKLNGTKRTTMKFSPNDYEYASQDVEFEVNFNPGGWVSNFLIKKLGISLNIYFNPELLDIYFIDKWEIDKHEVFNISERKITINLLGNMEIKGREFKGRYHKLNEQFRVKPIRVKNAETALDLVIVSDNFDKFTRLIAKHFITVDFEALKVTCKGE</sequence>
<keyword evidence="1" id="KW-0472">Membrane</keyword>
<reference evidence="3" key="1">
    <citation type="submission" date="2016-10" db="EMBL/GenBank/DDBJ databases">
        <authorList>
            <person name="Varghese N."/>
            <person name="Submissions S."/>
        </authorList>
    </citation>
    <scope>NUCLEOTIDE SEQUENCE [LARGE SCALE GENOMIC DNA]</scope>
    <source>
        <strain evidence="3">DSM 4771</strain>
    </source>
</reference>
<evidence type="ECO:0000256" key="1">
    <source>
        <dbReference type="SAM" id="Phobius"/>
    </source>
</evidence>
<proteinExistence type="predicted"/>
<protein>
    <submittedName>
        <fullName evidence="2">Uncharacterized protein</fullName>
    </submittedName>
</protein>
<dbReference type="OrthoDB" id="2964092at2"/>
<evidence type="ECO:0000313" key="2">
    <source>
        <dbReference type="EMBL" id="SDJ77801.1"/>
    </source>
</evidence>
<feature type="transmembrane region" description="Helical" evidence="1">
    <location>
        <begin position="49"/>
        <end position="67"/>
    </location>
</feature>
<name>A0A1G8WHX1_9BACI</name>
<organism evidence="2 3">
    <name type="scientific">Salimicrobium halophilum</name>
    <dbReference type="NCBI Taxonomy" id="86666"/>
    <lineage>
        <taxon>Bacteria</taxon>
        <taxon>Bacillati</taxon>
        <taxon>Bacillota</taxon>
        <taxon>Bacilli</taxon>
        <taxon>Bacillales</taxon>
        <taxon>Bacillaceae</taxon>
        <taxon>Salimicrobium</taxon>
    </lineage>
</organism>
<accession>A0A1G8WHX1</accession>
<gene>
    <name evidence="2" type="ORF">SAMN04490247_3191</name>
</gene>
<dbReference type="RefSeq" id="WP_093194828.1">
    <property type="nucleotide sequence ID" value="NZ_FNEV01000016.1"/>
</dbReference>
<keyword evidence="3" id="KW-1185">Reference proteome</keyword>
<dbReference type="STRING" id="86666.SAMN04490247_3191"/>
<dbReference type="EMBL" id="FNEV01000016">
    <property type="protein sequence ID" value="SDJ77801.1"/>
    <property type="molecule type" value="Genomic_DNA"/>
</dbReference>
<evidence type="ECO:0000313" key="3">
    <source>
        <dbReference type="Proteomes" id="UP000199225"/>
    </source>
</evidence>
<dbReference type="AlphaFoldDB" id="A0A1G8WHX1"/>
<keyword evidence="1" id="KW-1133">Transmembrane helix</keyword>